<dbReference type="AlphaFoldDB" id="A0A1E8FIE0"/>
<dbReference type="EMBL" id="MJIC01000007">
    <property type="protein sequence ID" value="OFI35717.1"/>
    <property type="molecule type" value="Genomic_DNA"/>
</dbReference>
<dbReference type="STRING" id="1856405.BFC17_11455"/>
<dbReference type="Proteomes" id="UP000176037">
    <property type="component" value="Unassembled WGS sequence"/>
</dbReference>
<evidence type="ECO:0000313" key="2">
    <source>
        <dbReference type="Proteomes" id="UP000176037"/>
    </source>
</evidence>
<sequence>MKYLFLAVLILGLNGCSLSESEAPRLDFDYAEEPIKLVEYVDGNWEKVCFLGPYSTDEAAQELLGFQWQLESLTSVWVNDGVTLLVFIENGSVQSYYEVSRVPYDFSVFSNSCVNRNLSSFIKSGSKVVQTQV</sequence>
<dbReference type="OrthoDB" id="7061945at2"/>
<accession>A0A1E8FIE0</accession>
<organism evidence="1 2">
    <name type="scientific">Alteromonas lipolytica</name>
    <dbReference type="NCBI Taxonomy" id="1856405"/>
    <lineage>
        <taxon>Bacteria</taxon>
        <taxon>Pseudomonadati</taxon>
        <taxon>Pseudomonadota</taxon>
        <taxon>Gammaproteobacteria</taxon>
        <taxon>Alteromonadales</taxon>
        <taxon>Alteromonadaceae</taxon>
        <taxon>Alteromonas/Salinimonas group</taxon>
        <taxon>Alteromonas</taxon>
    </lineage>
</organism>
<protein>
    <submittedName>
        <fullName evidence="1">Uncharacterized protein</fullName>
    </submittedName>
</protein>
<keyword evidence="2" id="KW-1185">Reference proteome</keyword>
<gene>
    <name evidence="1" type="ORF">BFC17_11455</name>
</gene>
<reference evidence="1 2" key="1">
    <citation type="submission" date="2016-09" db="EMBL/GenBank/DDBJ databases">
        <title>Alteromonas lipolytica, a new species isolated from sea water.</title>
        <authorList>
            <person name="Wu Y.-H."/>
            <person name="Cheng H."/>
            <person name="Xu X.-W."/>
        </authorList>
    </citation>
    <scope>NUCLEOTIDE SEQUENCE [LARGE SCALE GENOMIC DNA]</scope>
    <source>
        <strain evidence="1 2">JW12</strain>
    </source>
</reference>
<dbReference type="RefSeq" id="WP_070175131.1">
    <property type="nucleotide sequence ID" value="NZ_BMJR01000016.1"/>
</dbReference>
<proteinExistence type="predicted"/>
<comment type="caution">
    <text evidence="1">The sequence shown here is derived from an EMBL/GenBank/DDBJ whole genome shotgun (WGS) entry which is preliminary data.</text>
</comment>
<evidence type="ECO:0000313" key="1">
    <source>
        <dbReference type="EMBL" id="OFI35717.1"/>
    </source>
</evidence>
<name>A0A1E8FIE0_9ALTE</name>